<accession>A0ABV7RU42</accession>
<sequence>MIRPRIPALLLLAVLALTSPARAEDRGHDRDGPRAEEWEPEFEALGRQDDRILPLKRAAQIVQERFRGRLIAARLVPPTPQERDRGVVLVHQLRLLTPARDVLVVRLDAHSGDFLEVAGAGLTEARRKGPEP</sequence>
<evidence type="ECO:0000313" key="4">
    <source>
        <dbReference type="Proteomes" id="UP001595596"/>
    </source>
</evidence>
<keyword evidence="2" id="KW-0732">Signal</keyword>
<evidence type="ECO:0000256" key="2">
    <source>
        <dbReference type="SAM" id="SignalP"/>
    </source>
</evidence>
<evidence type="ECO:0000256" key="1">
    <source>
        <dbReference type="SAM" id="MobiDB-lite"/>
    </source>
</evidence>
<reference evidence="4" key="1">
    <citation type="journal article" date="2019" name="Int. J. Syst. Evol. Microbiol.">
        <title>The Global Catalogue of Microorganisms (GCM) 10K type strain sequencing project: providing services to taxonomists for standard genome sequencing and annotation.</title>
        <authorList>
            <consortium name="The Broad Institute Genomics Platform"/>
            <consortium name="The Broad Institute Genome Sequencing Center for Infectious Disease"/>
            <person name="Wu L."/>
            <person name="Ma J."/>
        </authorList>
    </citation>
    <scope>NUCLEOTIDE SEQUENCE [LARGE SCALE GENOMIC DNA]</scope>
    <source>
        <strain evidence="4">VKM B-3226</strain>
    </source>
</reference>
<proteinExistence type="predicted"/>
<dbReference type="EMBL" id="JBHRXE010000005">
    <property type="protein sequence ID" value="MFC3568194.1"/>
    <property type="molecule type" value="Genomic_DNA"/>
</dbReference>
<evidence type="ECO:0000313" key="3">
    <source>
        <dbReference type="EMBL" id="MFC3568194.1"/>
    </source>
</evidence>
<dbReference type="Proteomes" id="UP001595596">
    <property type="component" value="Unassembled WGS sequence"/>
</dbReference>
<evidence type="ECO:0008006" key="5">
    <source>
        <dbReference type="Google" id="ProtNLM"/>
    </source>
</evidence>
<feature type="compositionally biased region" description="Basic and acidic residues" evidence="1">
    <location>
        <begin position="22"/>
        <end position="37"/>
    </location>
</feature>
<protein>
    <recommendedName>
        <fullName evidence="5">Membrane protein YkoI</fullName>
    </recommendedName>
</protein>
<dbReference type="RefSeq" id="WP_289895374.1">
    <property type="nucleotide sequence ID" value="NZ_JBHRXE010000005.1"/>
</dbReference>
<name>A0ABV7RU42_9RHOB</name>
<feature type="signal peptide" evidence="2">
    <location>
        <begin position="1"/>
        <end position="23"/>
    </location>
</feature>
<keyword evidence="4" id="KW-1185">Reference proteome</keyword>
<feature type="region of interest" description="Disordered" evidence="1">
    <location>
        <begin position="22"/>
        <end position="41"/>
    </location>
</feature>
<gene>
    <name evidence="3" type="ORF">ACFOMP_01855</name>
</gene>
<feature type="chain" id="PRO_5046320091" description="Membrane protein YkoI" evidence="2">
    <location>
        <begin position="24"/>
        <end position="132"/>
    </location>
</feature>
<comment type="caution">
    <text evidence="3">The sequence shown here is derived from an EMBL/GenBank/DDBJ whole genome shotgun (WGS) entry which is preliminary data.</text>
</comment>
<organism evidence="3 4">
    <name type="scientific">Paracoccus simplex</name>
    <dbReference type="NCBI Taxonomy" id="2086346"/>
    <lineage>
        <taxon>Bacteria</taxon>
        <taxon>Pseudomonadati</taxon>
        <taxon>Pseudomonadota</taxon>
        <taxon>Alphaproteobacteria</taxon>
        <taxon>Rhodobacterales</taxon>
        <taxon>Paracoccaceae</taxon>
        <taxon>Paracoccus</taxon>
    </lineage>
</organism>